<dbReference type="EMBL" id="CP135076">
    <property type="protein sequence ID" value="WNO52718.1"/>
    <property type="molecule type" value="Genomic_DNA"/>
</dbReference>
<evidence type="ECO:0000256" key="1">
    <source>
        <dbReference type="SAM" id="Phobius"/>
    </source>
</evidence>
<dbReference type="Proteomes" id="UP001302249">
    <property type="component" value="Chromosome"/>
</dbReference>
<feature type="transmembrane region" description="Helical" evidence="1">
    <location>
        <begin position="157"/>
        <end position="177"/>
    </location>
</feature>
<keyword evidence="1" id="KW-0812">Transmembrane</keyword>
<feature type="transmembrane region" description="Helical" evidence="1">
    <location>
        <begin position="189"/>
        <end position="208"/>
    </location>
</feature>
<sequence>MRAWTIGAVALAAALLALLIDPVAVAAGWRAGFLTAGAPVLGAVLMLMIGRVVGADWRPFGVIAAATPIILLAGLPILPAQFASNVPSHLSVWGSPWFIAGRTIAAIGALAFVGLCLVRGASLTFAAVSLALYAVLVSIVAYDWLLGGSLGHPISSIGMILTAEQIGGACAGLLILGLGDSGLRRDMSYMLIAMGLALSYLIFMDYLIKWYADLPSQVDWYLERDNAMSAMAGAALLLGLFGPIISLTLSNGEAGRRVAALCSLLALALINLWFVSGAWLAALVQALVITWMAAWSLALARRRNLQEAHG</sequence>
<feature type="transmembrane region" description="Helical" evidence="1">
    <location>
        <begin position="228"/>
        <end position="249"/>
    </location>
</feature>
<feature type="transmembrane region" description="Helical" evidence="1">
    <location>
        <begin position="125"/>
        <end position="145"/>
    </location>
</feature>
<evidence type="ECO:0000313" key="3">
    <source>
        <dbReference type="Proteomes" id="UP001302249"/>
    </source>
</evidence>
<protein>
    <submittedName>
        <fullName evidence="2">Uncharacterized protein</fullName>
    </submittedName>
</protein>
<organism evidence="2 3">
    <name type="scientific">Stakelama saccharophila</name>
    <dbReference type="NCBI Taxonomy" id="3075605"/>
    <lineage>
        <taxon>Bacteria</taxon>
        <taxon>Pseudomonadati</taxon>
        <taxon>Pseudomonadota</taxon>
        <taxon>Alphaproteobacteria</taxon>
        <taxon>Sphingomonadales</taxon>
        <taxon>Sphingomonadaceae</taxon>
        <taxon>Stakelama</taxon>
    </lineage>
</organism>
<feature type="transmembrane region" description="Helical" evidence="1">
    <location>
        <begin position="258"/>
        <end position="276"/>
    </location>
</feature>
<accession>A0ABZ0B777</accession>
<reference evidence="2 3" key="1">
    <citation type="submission" date="2023-09" db="EMBL/GenBank/DDBJ databases">
        <authorList>
            <person name="Rey-Velasco X."/>
        </authorList>
    </citation>
    <scope>NUCLEOTIDE SEQUENCE [LARGE SCALE GENOMIC DNA]</scope>
    <source>
        <strain evidence="2 3">W311</strain>
    </source>
</reference>
<feature type="transmembrane region" description="Helical" evidence="1">
    <location>
        <begin position="98"/>
        <end position="118"/>
    </location>
</feature>
<proteinExistence type="predicted"/>
<keyword evidence="3" id="KW-1185">Reference proteome</keyword>
<feature type="transmembrane region" description="Helical" evidence="1">
    <location>
        <begin position="282"/>
        <end position="300"/>
    </location>
</feature>
<feature type="transmembrane region" description="Helical" evidence="1">
    <location>
        <begin position="60"/>
        <end position="78"/>
    </location>
</feature>
<keyword evidence="1" id="KW-1133">Transmembrane helix</keyword>
<name>A0ABZ0B777_9SPHN</name>
<gene>
    <name evidence="2" type="ORF">RPR59_09600</name>
</gene>
<evidence type="ECO:0000313" key="2">
    <source>
        <dbReference type="EMBL" id="WNO52718.1"/>
    </source>
</evidence>
<dbReference type="RefSeq" id="WP_313913455.1">
    <property type="nucleotide sequence ID" value="NZ_CP135076.1"/>
</dbReference>
<keyword evidence="1" id="KW-0472">Membrane</keyword>
<feature type="transmembrane region" description="Helical" evidence="1">
    <location>
        <begin position="36"/>
        <end position="53"/>
    </location>
</feature>